<evidence type="ECO:0000313" key="3">
    <source>
        <dbReference type="Proteomes" id="UP000244677"/>
    </source>
</evidence>
<dbReference type="Gene3D" id="3.50.50.60">
    <property type="entry name" value="FAD/NAD(P)-binding domain"/>
    <property type="match status" value="1"/>
</dbReference>
<dbReference type="AlphaFoldDB" id="A0A2S1LS64"/>
<dbReference type="EMBL" id="CP020919">
    <property type="protein sequence ID" value="AWG26512.1"/>
    <property type="molecule type" value="Genomic_DNA"/>
</dbReference>
<dbReference type="GO" id="GO:0071949">
    <property type="term" value="F:FAD binding"/>
    <property type="evidence" value="ECO:0007669"/>
    <property type="project" value="InterPro"/>
</dbReference>
<name>A0A2S1LS64_9FLAO</name>
<dbReference type="Proteomes" id="UP000244677">
    <property type="component" value="Chromosome"/>
</dbReference>
<dbReference type="Pfam" id="PF01494">
    <property type="entry name" value="FAD_binding_3"/>
    <property type="match status" value="1"/>
</dbReference>
<dbReference type="InterPro" id="IPR002938">
    <property type="entry name" value="FAD-bd"/>
</dbReference>
<dbReference type="Gene3D" id="3.30.9.100">
    <property type="match status" value="1"/>
</dbReference>
<evidence type="ECO:0000313" key="2">
    <source>
        <dbReference type="EMBL" id="AWG26512.1"/>
    </source>
</evidence>
<dbReference type="InterPro" id="IPR036188">
    <property type="entry name" value="FAD/NAD-bd_sf"/>
</dbReference>
<feature type="domain" description="FAD-binding" evidence="1">
    <location>
        <begin position="55"/>
        <end position="371"/>
    </location>
</feature>
<reference evidence="2 3" key="1">
    <citation type="submission" date="2017-04" db="EMBL/GenBank/DDBJ databases">
        <title>Complete genome sequence of Flavobacterium kingsejong AJ004.</title>
        <authorList>
            <person name="Lee P.C."/>
        </authorList>
    </citation>
    <scope>NUCLEOTIDE SEQUENCE [LARGE SCALE GENOMIC DNA]</scope>
    <source>
        <strain evidence="2 3">AJ004</strain>
    </source>
</reference>
<keyword evidence="3" id="KW-1185">Reference proteome</keyword>
<dbReference type="OrthoDB" id="9806565at2"/>
<dbReference type="PANTHER" id="PTHR43747:SF1">
    <property type="entry name" value="SLR1998 PROTEIN"/>
    <property type="match status" value="1"/>
</dbReference>
<gene>
    <name evidence="2" type="ORF">FK004_15415</name>
</gene>
<sequence length="412" mass="45832">MGRNPSQRSYRNRSDRRTGKICRRRKNAPKPIITGCTATKPPFKKTRIITPPTSIPVVIVGAGPAGLATALALQQYGIYCTIIDNHPEHVVKPGESLPPNANAILNTLGIETLLESPNHNHYVGNTVVWGDGTVRSRYFMNEPYGNGRHLNRIAFETELRNTVQQHNIPLFLDYRLTNITEQEEQLFLNCTTPDGTVRTLKAGFVVDCSGRAAIVAKKMGVKRTTLDTLSAYYCTVPQPGNTLNGMTFIESVEDGWWYAAPIGDNKIIMHFMSDADLHTLKTPDLQYWFQQKIAETQHLNTLIHPDISMATAITIKTATTAILEQPCGPRWLAVGDALCSYDPLTSFGITNALAGGHAAAQAIEKLFNGDSSGISDYCQQQISVFDKSVAMLQNQYKMEQRWPSAPFWERRH</sequence>
<accession>A0A2S1LS64</accession>
<protein>
    <recommendedName>
        <fullName evidence="1">FAD-binding domain-containing protein</fullName>
    </recommendedName>
</protein>
<organism evidence="2 3">
    <name type="scientific">Flavobacterium kingsejongi</name>
    <dbReference type="NCBI Taxonomy" id="1678728"/>
    <lineage>
        <taxon>Bacteria</taxon>
        <taxon>Pseudomonadati</taxon>
        <taxon>Bacteroidota</taxon>
        <taxon>Flavobacteriia</taxon>
        <taxon>Flavobacteriales</taxon>
        <taxon>Flavobacteriaceae</taxon>
        <taxon>Flavobacterium</taxon>
    </lineage>
</organism>
<dbReference type="SUPFAM" id="SSF51905">
    <property type="entry name" value="FAD/NAD(P)-binding domain"/>
    <property type="match status" value="1"/>
</dbReference>
<dbReference type="PRINTS" id="PR00420">
    <property type="entry name" value="RNGMNOXGNASE"/>
</dbReference>
<dbReference type="InterPro" id="IPR050816">
    <property type="entry name" value="Flavin-dep_Halogenase_NPB"/>
</dbReference>
<dbReference type="PANTHER" id="PTHR43747">
    <property type="entry name" value="FAD-BINDING PROTEIN"/>
    <property type="match status" value="1"/>
</dbReference>
<dbReference type="KEGG" id="fki:FK004_15415"/>
<proteinExistence type="predicted"/>
<evidence type="ECO:0000259" key="1">
    <source>
        <dbReference type="Pfam" id="PF01494"/>
    </source>
</evidence>